<dbReference type="STRING" id="39029.BSR42_07070"/>
<dbReference type="InParanoid" id="A0A0J6ZLN6"/>
<dbReference type="PANTHER" id="PTHR10889">
    <property type="entry name" value="DEOXYRIBOSE-PHOSPHATE ALDOLASE"/>
    <property type="match status" value="1"/>
</dbReference>
<dbReference type="FunFam" id="3.20.20.70:FF:000044">
    <property type="entry name" value="Deoxyribose-phosphate aldolase"/>
    <property type="match status" value="1"/>
</dbReference>
<dbReference type="SMART" id="SM01133">
    <property type="entry name" value="DeoC"/>
    <property type="match status" value="1"/>
</dbReference>
<evidence type="ECO:0000256" key="5">
    <source>
        <dbReference type="ARBA" id="ARBA00048791"/>
    </source>
</evidence>
<gene>
    <name evidence="7" type="primary">deoC</name>
    <name evidence="8" type="ORF">AB840_11715</name>
</gene>
<comment type="pathway">
    <text evidence="7">Carbohydrate degradation; 2-deoxy-D-ribose 1-phosphate degradation; D-glyceraldehyde 3-phosphate and acetaldehyde from 2-deoxy-alpha-D-ribose 1-phosphate: step 2/2.</text>
</comment>
<evidence type="ECO:0000313" key="8">
    <source>
        <dbReference type="EMBL" id="KMO85786.1"/>
    </source>
</evidence>
<evidence type="ECO:0000256" key="1">
    <source>
        <dbReference type="ARBA" id="ARBA00010936"/>
    </source>
</evidence>
<evidence type="ECO:0000256" key="3">
    <source>
        <dbReference type="ARBA" id="ARBA00023239"/>
    </source>
</evidence>
<keyword evidence="4 7" id="KW-0704">Schiff base</keyword>
<evidence type="ECO:0000256" key="6">
    <source>
        <dbReference type="ARBA" id="ARBA00056337"/>
    </source>
</evidence>
<feature type="active site" description="Proton donor/acceptor" evidence="7">
    <location>
        <position position="180"/>
    </location>
</feature>
<dbReference type="InterPro" id="IPR002915">
    <property type="entry name" value="DeoC/FbaB/LacD_aldolase"/>
</dbReference>
<dbReference type="Gene3D" id="3.20.20.70">
    <property type="entry name" value="Aldolase class I"/>
    <property type="match status" value="1"/>
</dbReference>
<comment type="function">
    <text evidence="6 7">Catalyzes a reversible aldol reaction between acetaldehyde and D-glyceraldehyde 3-phosphate to generate 2-deoxy-D-ribose 5-phosphate.</text>
</comment>
<organism evidence="8 9">
    <name type="scientific">Megasphaera cerevisiae DSM 20462</name>
    <dbReference type="NCBI Taxonomy" id="1122219"/>
    <lineage>
        <taxon>Bacteria</taxon>
        <taxon>Bacillati</taxon>
        <taxon>Bacillota</taxon>
        <taxon>Negativicutes</taxon>
        <taxon>Veillonellales</taxon>
        <taxon>Veillonellaceae</taxon>
        <taxon>Megasphaera</taxon>
    </lineage>
</organism>
<dbReference type="FunCoup" id="A0A0J6ZLN6">
    <property type="interactions" value="261"/>
</dbReference>
<dbReference type="Pfam" id="PF01791">
    <property type="entry name" value="DeoC"/>
    <property type="match status" value="1"/>
</dbReference>
<reference evidence="8 9" key="1">
    <citation type="submission" date="2015-06" db="EMBL/GenBank/DDBJ databases">
        <title>Draft genome sequence of beer spoilage bacterium Megasphaera cerevisiae type strain 20462.</title>
        <authorList>
            <person name="Kutumbaka K."/>
            <person name="Pasmowitz J."/>
            <person name="Mategko J."/>
            <person name="Reyes D."/>
            <person name="Friedrich A."/>
            <person name="Han S."/>
            <person name="Martens-Habbena W."/>
            <person name="Neal-McKinney J."/>
            <person name="Janagama H.K."/>
            <person name="Nadala C."/>
            <person name="Samadpour M."/>
        </authorList>
    </citation>
    <scope>NUCLEOTIDE SEQUENCE [LARGE SCALE GENOMIC DNA]</scope>
    <source>
        <strain evidence="8 9">DSM 20462</strain>
    </source>
</reference>
<sequence>MHIADYIEHTNLKPDATPDHIKTLCSEALSYHFKAVCVHSSYVTEARALLQGSNVLISCVVGFPLGAMASAVKQEEAAYAVRQGADELDMVIAIGRLKAGDWDYVVADIRAVIAGASGKPVKVILETGLLTEDETYRACQEAAAAGAAFVKTSTGFGYGGATVEDIRRMRRAVGISTRIKASSGIRDYKTACAMIQAGADRLGTSAGVAIVKDEGHDRE</sequence>
<dbReference type="NCBIfam" id="TIGR00126">
    <property type="entry name" value="deoC"/>
    <property type="match status" value="1"/>
</dbReference>
<dbReference type="EC" id="4.1.2.4" evidence="7"/>
<dbReference type="GO" id="GO:0006018">
    <property type="term" value="P:2-deoxyribose 1-phosphate catabolic process"/>
    <property type="evidence" value="ECO:0007669"/>
    <property type="project" value="UniProtKB-UniRule"/>
</dbReference>
<keyword evidence="3 7" id="KW-0456">Lyase</keyword>
<evidence type="ECO:0000256" key="7">
    <source>
        <dbReference type="HAMAP-Rule" id="MF_00114"/>
    </source>
</evidence>
<keyword evidence="9" id="KW-1185">Reference proteome</keyword>
<feature type="active site" description="Schiff-base intermediate with acetaldehyde" evidence="7">
    <location>
        <position position="151"/>
    </location>
</feature>
<name>A0A0J6ZLN6_9FIRM</name>
<dbReference type="SUPFAM" id="SSF51569">
    <property type="entry name" value="Aldolase"/>
    <property type="match status" value="1"/>
</dbReference>
<dbReference type="OrthoDB" id="9778711at2"/>
<dbReference type="UniPathway" id="UPA00002">
    <property type="reaction ID" value="UER00468"/>
</dbReference>
<evidence type="ECO:0000256" key="2">
    <source>
        <dbReference type="ARBA" id="ARBA00022490"/>
    </source>
</evidence>
<keyword evidence="2 7" id="KW-0963">Cytoplasm</keyword>
<dbReference type="GO" id="GO:0005737">
    <property type="term" value="C:cytoplasm"/>
    <property type="evidence" value="ECO:0007669"/>
    <property type="project" value="UniProtKB-SubCell"/>
</dbReference>
<dbReference type="GO" id="GO:0004139">
    <property type="term" value="F:deoxyribose-phosphate aldolase activity"/>
    <property type="evidence" value="ECO:0007669"/>
    <property type="project" value="UniProtKB-UniRule"/>
</dbReference>
<dbReference type="PATRIC" id="fig|1122219.3.peg.2300"/>
<dbReference type="Proteomes" id="UP000036503">
    <property type="component" value="Unassembled WGS sequence"/>
</dbReference>
<dbReference type="CDD" id="cd00959">
    <property type="entry name" value="DeoC"/>
    <property type="match status" value="1"/>
</dbReference>
<dbReference type="PANTHER" id="PTHR10889:SF1">
    <property type="entry name" value="DEOXYRIBOSE-PHOSPHATE ALDOLASE"/>
    <property type="match status" value="1"/>
</dbReference>
<dbReference type="GO" id="GO:0009264">
    <property type="term" value="P:deoxyribonucleotide catabolic process"/>
    <property type="evidence" value="ECO:0007669"/>
    <property type="project" value="UniProtKB-UniRule"/>
</dbReference>
<comment type="catalytic activity">
    <reaction evidence="5 7">
        <text>2-deoxy-D-ribose 5-phosphate = D-glyceraldehyde 3-phosphate + acetaldehyde</text>
        <dbReference type="Rhea" id="RHEA:12821"/>
        <dbReference type="ChEBI" id="CHEBI:15343"/>
        <dbReference type="ChEBI" id="CHEBI:59776"/>
        <dbReference type="ChEBI" id="CHEBI:62877"/>
        <dbReference type="EC" id="4.1.2.4"/>
    </reaction>
</comment>
<feature type="active site" description="Proton donor/acceptor" evidence="7">
    <location>
        <position position="89"/>
    </location>
</feature>
<protein>
    <recommendedName>
        <fullName evidence="7">Deoxyribose-phosphate aldolase</fullName>
        <shortName evidence="7">DERA</shortName>
        <ecNumber evidence="7">4.1.2.4</ecNumber>
    </recommendedName>
    <alternativeName>
        <fullName evidence="7">2-deoxy-D-ribose 5-phosphate aldolase</fullName>
    </alternativeName>
    <alternativeName>
        <fullName evidence="7">Phosphodeoxyriboaldolase</fullName>
        <shortName evidence="7">Deoxyriboaldolase</shortName>
    </alternativeName>
</protein>
<dbReference type="InterPro" id="IPR028581">
    <property type="entry name" value="DeoC_typeI"/>
</dbReference>
<accession>A0A0J6ZLN6</accession>
<dbReference type="InterPro" id="IPR013785">
    <property type="entry name" value="Aldolase_TIM"/>
</dbReference>
<proteinExistence type="inferred from homology"/>
<dbReference type="RefSeq" id="WP_048515031.1">
    <property type="nucleotide sequence ID" value="NZ_FUXD01000039.1"/>
</dbReference>
<dbReference type="EMBL" id="LEKT01000046">
    <property type="protein sequence ID" value="KMO85786.1"/>
    <property type="molecule type" value="Genomic_DNA"/>
</dbReference>
<comment type="similarity">
    <text evidence="1 7">Belongs to the DeoC/FbaB aldolase family. DeoC type 1 subfamily.</text>
</comment>
<dbReference type="HAMAP" id="MF_00114">
    <property type="entry name" value="DeoC_type1"/>
    <property type="match status" value="1"/>
</dbReference>
<dbReference type="AlphaFoldDB" id="A0A0J6ZLN6"/>
<comment type="caution">
    <text evidence="8">The sequence shown here is derived from an EMBL/GenBank/DDBJ whole genome shotgun (WGS) entry which is preliminary data.</text>
</comment>
<evidence type="ECO:0000313" key="9">
    <source>
        <dbReference type="Proteomes" id="UP000036503"/>
    </source>
</evidence>
<comment type="subcellular location">
    <subcellularLocation>
        <location evidence="7">Cytoplasm</location>
    </subcellularLocation>
</comment>
<dbReference type="GO" id="GO:0016052">
    <property type="term" value="P:carbohydrate catabolic process"/>
    <property type="evidence" value="ECO:0007669"/>
    <property type="project" value="TreeGrafter"/>
</dbReference>
<dbReference type="InterPro" id="IPR011343">
    <property type="entry name" value="DeoC"/>
</dbReference>
<evidence type="ECO:0000256" key="4">
    <source>
        <dbReference type="ARBA" id="ARBA00023270"/>
    </source>
</evidence>
<dbReference type="PIRSF" id="PIRSF001357">
    <property type="entry name" value="DeoC"/>
    <property type="match status" value="1"/>
</dbReference>